<sequence>MPLRCTWWTSPCSATHDATGSGGQELADRVAGRLAELRAGGADVVVCTCSTIGGLAESVGGAGAWRVDRPAAGRAVASGRRVGVVVALESTVEPTCALLEEEAARAGVRPTVEVLLAEGAWAAWEAGDLAGYLERVARSARLLADRSDVVLLAQASMAGAVALLDDVSVPVISTPASAVEWAVASGPDLAGH</sequence>
<dbReference type="AlphaFoldDB" id="A0A4U2YMD0"/>
<evidence type="ECO:0000313" key="1">
    <source>
        <dbReference type="EMBL" id="TKI62387.1"/>
    </source>
</evidence>
<reference evidence="1 2" key="1">
    <citation type="submission" date="2019-04" db="EMBL/GenBank/DDBJ databases">
        <authorList>
            <person name="Dong K."/>
        </authorList>
    </citation>
    <scope>NUCLEOTIDE SEQUENCE [LARGE SCALE GENOMIC DNA]</scope>
    <source>
        <strain evidence="2">dk3543</strain>
    </source>
</reference>
<protein>
    <recommendedName>
        <fullName evidence="3">Arylsulfatase</fullName>
    </recommendedName>
</protein>
<name>A0A4U2YMD0_9ACTN</name>
<gene>
    <name evidence="1" type="ORF">FC770_08300</name>
</gene>
<dbReference type="OrthoDB" id="978447at2"/>
<proteinExistence type="predicted"/>
<evidence type="ECO:0000313" key="2">
    <source>
        <dbReference type="Proteomes" id="UP000307808"/>
    </source>
</evidence>
<accession>A0A4U2YMD0</accession>
<dbReference type="Proteomes" id="UP000307808">
    <property type="component" value="Unassembled WGS sequence"/>
</dbReference>
<comment type="caution">
    <text evidence="1">The sequence shown here is derived from an EMBL/GenBank/DDBJ whole genome shotgun (WGS) entry which is preliminary data.</text>
</comment>
<organism evidence="1 2">
    <name type="scientific">Nocardioides jishulii</name>
    <dbReference type="NCBI Taxonomy" id="2575440"/>
    <lineage>
        <taxon>Bacteria</taxon>
        <taxon>Bacillati</taxon>
        <taxon>Actinomycetota</taxon>
        <taxon>Actinomycetes</taxon>
        <taxon>Propionibacteriales</taxon>
        <taxon>Nocardioidaceae</taxon>
        <taxon>Nocardioides</taxon>
    </lineage>
</organism>
<dbReference type="EMBL" id="SZPY01000002">
    <property type="protein sequence ID" value="TKI62387.1"/>
    <property type="molecule type" value="Genomic_DNA"/>
</dbReference>
<dbReference type="RefSeq" id="WP_137065656.1">
    <property type="nucleotide sequence ID" value="NZ_CP040748.1"/>
</dbReference>
<keyword evidence="2" id="KW-1185">Reference proteome</keyword>
<evidence type="ECO:0008006" key="3">
    <source>
        <dbReference type="Google" id="ProtNLM"/>
    </source>
</evidence>